<proteinExistence type="predicted"/>
<sequence>MMNSIFRSFKATKPLNRITFYHNPNSAASLYLLEKLNRFSELPSTFNRYGGASQALPPQELGKFSVELKESKIPTYEEYTQVHDFLHMHPENALSFEQVFPVMFDSETHTLCKKTATNTNKQQKFLGDLETFSREEYEMIHNAFKQQPHGNIFRAPLVVDWENSLIAVGEKGLDRIMANYLSCGIQDTGKGDYNYSYKANNQRKNTVDQHSHTHVHPHVAEFADLF</sequence>
<dbReference type="AlphaFoldDB" id="A0A9P0QWG6"/>
<dbReference type="Proteomes" id="UP000837801">
    <property type="component" value="Unassembled WGS sequence"/>
</dbReference>
<evidence type="ECO:0000313" key="2">
    <source>
        <dbReference type="Proteomes" id="UP000837801"/>
    </source>
</evidence>
<dbReference type="OrthoDB" id="4084730at2759"/>
<dbReference type="GO" id="GO:0005739">
    <property type="term" value="C:mitochondrion"/>
    <property type="evidence" value="ECO:0007669"/>
    <property type="project" value="InterPro"/>
</dbReference>
<accession>A0A9P0QWG6</accession>
<evidence type="ECO:0000313" key="1">
    <source>
        <dbReference type="EMBL" id="CAH2355909.1"/>
    </source>
</evidence>
<dbReference type="InterPro" id="IPR036249">
    <property type="entry name" value="Thioredoxin-like_sf"/>
</dbReference>
<organism evidence="1 2">
    <name type="scientific">[Candida] railenensis</name>
    <dbReference type="NCBI Taxonomy" id="45579"/>
    <lineage>
        <taxon>Eukaryota</taxon>
        <taxon>Fungi</taxon>
        <taxon>Dikarya</taxon>
        <taxon>Ascomycota</taxon>
        <taxon>Saccharomycotina</taxon>
        <taxon>Pichiomycetes</taxon>
        <taxon>Debaryomycetaceae</taxon>
        <taxon>Kurtzmaniella</taxon>
    </lineage>
</organism>
<dbReference type="Pfam" id="PF07955">
    <property type="entry name" value="DUF1687"/>
    <property type="match status" value="1"/>
</dbReference>
<dbReference type="EMBL" id="CAKXYY010000038">
    <property type="protein sequence ID" value="CAH2355909.1"/>
    <property type="molecule type" value="Genomic_DNA"/>
</dbReference>
<protein>
    <submittedName>
        <fullName evidence="1">Uncharacterized protein</fullName>
    </submittedName>
</protein>
<reference evidence="1" key="1">
    <citation type="submission" date="2022-03" db="EMBL/GenBank/DDBJ databases">
        <authorList>
            <person name="Legras J.-L."/>
            <person name="Devillers H."/>
            <person name="Grondin C."/>
        </authorList>
    </citation>
    <scope>NUCLEOTIDE SEQUENCE</scope>
    <source>
        <strain evidence="1">CLIB 1423</strain>
    </source>
</reference>
<dbReference type="GO" id="GO:0016491">
    <property type="term" value="F:oxidoreductase activity"/>
    <property type="evidence" value="ECO:0007669"/>
    <property type="project" value="InterPro"/>
</dbReference>
<dbReference type="SUPFAM" id="SSF52833">
    <property type="entry name" value="Thioredoxin-like"/>
    <property type="match status" value="1"/>
</dbReference>
<keyword evidence="2" id="KW-1185">Reference proteome</keyword>
<gene>
    <name evidence="1" type="ORF">CLIB1423_38S00298</name>
</gene>
<dbReference type="InterPro" id="IPR012882">
    <property type="entry name" value="Fmp46"/>
</dbReference>
<name>A0A9P0QWG6_9ASCO</name>
<dbReference type="Gene3D" id="3.40.30.10">
    <property type="entry name" value="Glutaredoxin"/>
    <property type="match status" value="1"/>
</dbReference>
<comment type="caution">
    <text evidence="1">The sequence shown here is derived from an EMBL/GenBank/DDBJ whole genome shotgun (WGS) entry which is preliminary data.</text>
</comment>